<name>A0A9D4U1F5_ADICA</name>
<comment type="caution">
    <text evidence="1">The sequence shown here is derived from an EMBL/GenBank/DDBJ whole genome shotgun (WGS) entry which is preliminary data.</text>
</comment>
<reference evidence="1" key="1">
    <citation type="submission" date="2021-01" db="EMBL/GenBank/DDBJ databases">
        <title>Adiantum capillus-veneris genome.</title>
        <authorList>
            <person name="Fang Y."/>
            <person name="Liao Q."/>
        </authorList>
    </citation>
    <scope>NUCLEOTIDE SEQUENCE</scope>
    <source>
        <strain evidence="1">H3</strain>
        <tissue evidence="1">Leaf</tissue>
    </source>
</reference>
<gene>
    <name evidence="1" type="ORF">GOP47_0025871</name>
</gene>
<accession>A0A9D4U1F5</accession>
<evidence type="ECO:0000313" key="1">
    <source>
        <dbReference type="EMBL" id="KAI5059552.1"/>
    </source>
</evidence>
<proteinExistence type="predicted"/>
<evidence type="ECO:0000313" key="2">
    <source>
        <dbReference type="Proteomes" id="UP000886520"/>
    </source>
</evidence>
<sequence>MSLREWCEAGHYLVYRFDPNIKGCGFLLWEKNLIEEKNWKTSFDGLLKAEKEIVTPSSAIAPPTARPCNAPSLANNKCRDCLVLIARVLELESQVKTLAQMQAQIAPLQAVVMKHNKVLRRMCLDAAKAKVMELAKAIDCELQGFLNIKYLDPHIRKIFACSAEDSITDESLAATGYGWEGRVLLLMGGFGRIWWYKGMELVGGQWDLVRKVLCYMVVRAFGSGSANA</sequence>
<dbReference type="EMBL" id="JABFUD020000025">
    <property type="protein sequence ID" value="KAI5059552.1"/>
    <property type="molecule type" value="Genomic_DNA"/>
</dbReference>
<organism evidence="1 2">
    <name type="scientific">Adiantum capillus-veneris</name>
    <name type="common">Maidenhair fern</name>
    <dbReference type="NCBI Taxonomy" id="13818"/>
    <lineage>
        <taxon>Eukaryota</taxon>
        <taxon>Viridiplantae</taxon>
        <taxon>Streptophyta</taxon>
        <taxon>Embryophyta</taxon>
        <taxon>Tracheophyta</taxon>
        <taxon>Polypodiopsida</taxon>
        <taxon>Polypodiidae</taxon>
        <taxon>Polypodiales</taxon>
        <taxon>Pteridineae</taxon>
        <taxon>Pteridaceae</taxon>
        <taxon>Vittarioideae</taxon>
        <taxon>Adiantum</taxon>
    </lineage>
</organism>
<protein>
    <submittedName>
        <fullName evidence="1">Uncharacterized protein</fullName>
    </submittedName>
</protein>
<dbReference type="Proteomes" id="UP000886520">
    <property type="component" value="Chromosome 25"/>
</dbReference>
<dbReference type="AlphaFoldDB" id="A0A9D4U1F5"/>
<keyword evidence="2" id="KW-1185">Reference proteome</keyword>